<evidence type="ECO:0000256" key="7">
    <source>
        <dbReference type="ARBA" id="ARBA00022737"/>
    </source>
</evidence>
<name>A0A319DS55_9EURO</name>
<comment type="similarity">
    <text evidence="3 9">Belongs to the SDS23 family.</text>
</comment>
<comment type="subcellular location">
    <subcellularLocation>
        <location evidence="2 9">Cytoplasm</location>
    </subcellularLocation>
</comment>
<comment type="function">
    <text evidence="1 9">Involved in DNA replication and cell separation.</text>
</comment>
<dbReference type="GO" id="GO:0042149">
    <property type="term" value="P:cellular response to glucose starvation"/>
    <property type="evidence" value="ECO:0007669"/>
    <property type="project" value="UniProtKB-UniRule"/>
</dbReference>
<feature type="region of interest" description="Disordered" evidence="11">
    <location>
        <begin position="491"/>
        <end position="516"/>
    </location>
</feature>
<feature type="region of interest" description="Disordered" evidence="11">
    <location>
        <begin position="394"/>
        <end position="451"/>
    </location>
</feature>
<gene>
    <name evidence="13" type="ORF">BO71DRAFT_437573</name>
</gene>
<evidence type="ECO:0000256" key="11">
    <source>
        <dbReference type="SAM" id="MobiDB-lite"/>
    </source>
</evidence>
<feature type="region of interest" description="Disordered" evidence="11">
    <location>
        <begin position="1"/>
        <end position="69"/>
    </location>
</feature>
<feature type="domain" description="CBS" evidence="12">
    <location>
        <begin position="281"/>
        <end position="338"/>
    </location>
</feature>
<evidence type="ECO:0000256" key="5">
    <source>
        <dbReference type="ARBA" id="ARBA00020584"/>
    </source>
</evidence>
<dbReference type="Gene3D" id="3.10.580.10">
    <property type="entry name" value="CBS-domain"/>
    <property type="match status" value="2"/>
</dbReference>
<evidence type="ECO:0000256" key="10">
    <source>
        <dbReference type="PROSITE-ProRule" id="PRU00703"/>
    </source>
</evidence>
<dbReference type="PROSITE" id="PS00141">
    <property type="entry name" value="ASP_PROTEASE"/>
    <property type="match status" value="1"/>
</dbReference>
<dbReference type="STRING" id="1448320.A0A319DS55"/>
<dbReference type="InterPro" id="IPR001969">
    <property type="entry name" value="Aspartic_peptidase_AS"/>
</dbReference>
<reference evidence="13 14" key="1">
    <citation type="submission" date="2018-02" db="EMBL/GenBank/DDBJ databases">
        <title>The genomes of Aspergillus section Nigri reveals drivers in fungal speciation.</title>
        <authorList>
            <consortium name="DOE Joint Genome Institute"/>
            <person name="Vesth T.C."/>
            <person name="Nybo J."/>
            <person name="Theobald S."/>
            <person name="Brandl J."/>
            <person name="Frisvad J.C."/>
            <person name="Nielsen K.F."/>
            <person name="Lyhne E.K."/>
            <person name="Kogle M.E."/>
            <person name="Kuo A."/>
            <person name="Riley R."/>
            <person name="Clum A."/>
            <person name="Nolan M."/>
            <person name="Lipzen A."/>
            <person name="Salamov A."/>
            <person name="Henrissat B."/>
            <person name="Wiebenga A."/>
            <person name="De vries R.P."/>
            <person name="Grigoriev I.V."/>
            <person name="Mortensen U.H."/>
            <person name="Andersen M.R."/>
            <person name="Baker S.E."/>
        </authorList>
    </citation>
    <scope>NUCLEOTIDE SEQUENCE [LARGE SCALE GENOMIC DNA]</scope>
    <source>
        <strain evidence="13 14">CBS 707.79</strain>
    </source>
</reference>
<dbReference type="Pfam" id="PF00571">
    <property type="entry name" value="CBS"/>
    <property type="match status" value="2"/>
</dbReference>
<keyword evidence="14" id="KW-1185">Reference proteome</keyword>
<dbReference type="GO" id="GO:0030071">
    <property type="term" value="P:regulation of mitotic metaphase/anaphase transition"/>
    <property type="evidence" value="ECO:0007669"/>
    <property type="project" value="InterPro"/>
</dbReference>
<evidence type="ECO:0000256" key="8">
    <source>
        <dbReference type="ARBA" id="ARBA00023122"/>
    </source>
</evidence>
<dbReference type="InterPro" id="IPR016711">
    <property type="entry name" value="Ssd23"/>
</dbReference>
<dbReference type="VEuPathDB" id="FungiDB:BO71DRAFT_437573"/>
<dbReference type="SUPFAM" id="SSF54631">
    <property type="entry name" value="CBS-domain pair"/>
    <property type="match status" value="2"/>
</dbReference>
<dbReference type="AlphaFoldDB" id="A0A319DS55"/>
<evidence type="ECO:0000256" key="9">
    <source>
        <dbReference type="PIRNR" id="PIRNR018148"/>
    </source>
</evidence>
<dbReference type="CDD" id="cd02205">
    <property type="entry name" value="CBS_pair_SF"/>
    <property type="match status" value="1"/>
</dbReference>
<evidence type="ECO:0000313" key="13">
    <source>
        <dbReference type="EMBL" id="PYH99254.1"/>
    </source>
</evidence>
<dbReference type="Proteomes" id="UP000247810">
    <property type="component" value="Unassembled WGS sequence"/>
</dbReference>
<evidence type="ECO:0000256" key="4">
    <source>
        <dbReference type="ARBA" id="ARBA00014106"/>
    </source>
</evidence>
<dbReference type="InterPro" id="IPR050511">
    <property type="entry name" value="AMPK_gamma/SDS23_families"/>
</dbReference>
<dbReference type="GO" id="GO:0006508">
    <property type="term" value="P:proteolysis"/>
    <property type="evidence" value="ECO:0007669"/>
    <property type="project" value="InterPro"/>
</dbReference>
<dbReference type="InterPro" id="IPR000644">
    <property type="entry name" value="CBS_dom"/>
</dbReference>
<dbReference type="InterPro" id="IPR046342">
    <property type="entry name" value="CBS_dom_sf"/>
</dbReference>
<feature type="domain" description="CBS" evidence="12">
    <location>
        <begin position="204"/>
        <end position="263"/>
    </location>
</feature>
<dbReference type="GO" id="GO:0005737">
    <property type="term" value="C:cytoplasm"/>
    <property type="evidence" value="ECO:0007669"/>
    <property type="project" value="UniProtKB-SubCell"/>
</dbReference>
<dbReference type="OrthoDB" id="449052at2759"/>
<dbReference type="GO" id="GO:0004865">
    <property type="term" value="F:protein serine/threonine phosphatase inhibitor activity"/>
    <property type="evidence" value="ECO:0007669"/>
    <property type="project" value="TreeGrafter"/>
</dbReference>
<dbReference type="EMBL" id="KZ825804">
    <property type="protein sequence ID" value="PYH99254.1"/>
    <property type="molecule type" value="Genomic_DNA"/>
</dbReference>
<dbReference type="PIRSF" id="PIRSF018148">
    <property type="entry name" value="UCP018148_CBS_YBR214w"/>
    <property type="match status" value="1"/>
</dbReference>
<evidence type="ECO:0000256" key="2">
    <source>
        <dbReference type="ARBA" id="ARBA00004496"/>
    </source>
</evidence>
<evidence type="ECO:0000256" key="3">
    <source>
        <dbReference type="ARBA" id="ARBA00006624"/>
    </source>
</evidence>
<accession>A0A319DS55</accession>
<dbReference type="GO" id="GO:0004190">
    <property type="term" value="F:aspartic-type endopeptidase activity"/>
    <property type="evidence" value="ECO:0007669"/>
    <property type="project" value="InterPro"/>
</dbReference>
<evidence type="ECO:0000256" key="1">
    <source>
        <dbReference type="ARBA" id="ARBA00002656"/>
    </source>
</evidence>
<proteinExistence type="inferred from homology"/>
<dbReference type="PANTHER" id="PTHR13780:SF36">
    <property type="entry name" value="CBS DOMAIN-CONTAINING PROTEIN"/>
    <property type="match status" value="1"/>
</dbReference>
<evidence type="ECO:0000259" key="12">
    <source>
        <dbReference type="PROSITE" id="PS51371"/>
    </source>
</evidence>
<evidence type="ECO:0000256" key="6">
    <source>
        <dbReference type="ARBA" id="ARBA00022490"/>
    </source>
</evidence>
<dbReference type="PANTHER" id="PTHR13780">
    <property type="entry name" value="AMP-ACTIVATED PROTEIN KINASE, GAMMA REGULATORY SUBUNIT"/>
    <property type="match status" value="1"/>
</dbReference>
<keyword evidence="7" id="KW-0677">Repeat</keyword>
<feature type="compositionally biased region" description="Polar residues" evidence="11">
    <location>
        <begin position="424"/>
        <end position="442"/>
    </location>
</feature>
<organism evidence="13 14">
    <name type="scientific">Aspergillus ellipticus CBS 707.79</name>
    <dbReference type="NCBI Taxonomy" id="1448320"/>
    <lineage>
        <taxon>Eukaryota</taxon>
        <taxon>Fungi</taxon>
        <taxon>Dikarya</taxon>
        <taxon>Ascomycota</taxon>
        <taxon>Pezizomycotina</taxon>
        <taxon>Eurotiomycetes</taxon>
        <taxon>Eurotiomycetidae</taxon>
        <taxon>Eurotiales</taxon>
        <taxon>Aspergillaceae</taxon>
        <taxon>Aspergillus</taxon>
        <taxon>Aspergillus subgen. Circumdati</taxon>
    </lineage>
</organism>
<evidence type="ECO:0000313" key="14">
    <source>
        <dbReference type="Proteomes" id="UP000247810"/>
    </source>
</evidence>
<feature type="compositionally biased region" description="Polar residues" evidence="11">
    <location>
        <begin position="32"/>
        <end position="53"/>
    </location>
</feature>
<dbReference type="PROSITE" id="PS51371">
    <property type="entry name" value="CBS"/>
    <property type="match status" value="2"/>
</dbReference>
<keyword evidence="8 10" id="KW-0129">CBS domain</keyword>
<feature type="compositionally biased region" description="Polar residues" evidence="11">
    <location>
        <begin position="10"/>
        <end position="25"/>
    </location>
</feature>
<protein>
    <recommendedName>
        <fullName evidence="4">Protein SDS23</fullName>
    </recommendedName>
    <alternativeName>
        <fullName evidence="5">Protein sds23</fullName>
    </alternativeName>
</protein>
<sequence length="530" mass="56564">MADHPVDTAADSTPANGSNGTTPRSSSDHSRTPSVSSRSLRLSNHQHRQSMSESLRAAPGSPRARRQPSLTQAAIQSLIDNPPAPSNGNPAFVGRDWREISIGELVSPGDLKFVEMDTGIEEATNVGYMDGEVLIDSGAAVLLIRESPQHQSAVGTFDYSDLNAYLLLAAGLTQPHEELLASYEELARKAKEGIPIPLRDVKDLGRKEPLTTLPASASVRTAVQTFGGGVHRVVVVSENDDNEVVGIFSQYRLVKFLWENGRSFPVIDQLYPQSLHDLRIGSRDVISINGDRLLSEALQIMNDEGISSIAVVDNHFNVVGNISTTDVKLLTRSSSLPLLHNTCTHFISVILSTRGLEEGKDSFPVFHVNPGSTLAHTVAKVVATRSHRLWVTDPLSPSSSGPPTPSHFSVHIPLVTNPSPPQSPAITTHNGSAAAPNSSTPHIPSPPQTYLGATISPSIPASALPGARLSGRLVGVVSLTDILNLHARASGLSPADPAESRSRRRRSSSSSVGVRRSGEIGRELFSGRIV</sequence>
<dbReference type="SMART" id="SM00116">
    <property type="entry name" value="CBS"/>
    <property type="match status" value="2"/>
</dbReference>
<keyword evidence="6 9" id="KW-0963">Cytoplasm</keyword>